<accession>A0A5J5EEF0</accession>
<comment type="catalytic activity">
    <reaction evidence="10">
        <text>ATP + H2O = ADP + phosphate + H(+)</text>
        <dbReference type="Rhea" id="RHEA:13065"/>
        <dbReference type="ChEBI" id="CHEBI:15377"/>
        <dbReference type="ChEBI" id="CHEBI:15378"/>
        <dbReference type="ChEBI" id="CHEBI:30616"/>
        <dbReference type="ChEBI" id="CHEBI:43474"/>
        <dbReference type="ChEBI" id="CHEBI:456216"/>
        <dbReference type="EC" id="5.6.2.4"/>
    </reaction>
</comment>
<dbReference type="InParanoid" id="A0A5J5EEF0"/>
<evidence type="ECO:0000256" key="3">
    <source>
        <dbReference type="ARBA" id="ARBA00022801"/>
    </source>
</evidence>
<dbReference type="EMBL" id="VXIS01000423">
    <property type="protein sequence ID" value="KAA8893591.1"/>
    <property type="molecule type" value="Genomic_DNA"/>
</dbReference>
<feature type="domain" description="UvrD-like helicase C-terminal" evidence="14">
    <location>
        <begin position="333"/>
        <end position="425"/>
    </location>
</feature>
<evidence type="ECO:0000256" key="9">
    <source>
        <dbReference type="ARBA" id="ARBA00034808"/>
    </source>
</evidence>
<feature type="compositionally biased region" description="Polar residues" evidence="12">
    <location>
        <begin position="201"/>
        <end position="210"/>
    </location>
</feature>
<feature type="binding site" evidence="11">
    <location>
        <begin position="60"/>
        <end position="67"/>
    </location>
    <ligand>
        <name>ATP</name>
        <dbReference type="ChEBI" id="CHEBI:30616"/>
    </ligand>
</feature>
<dbReference type="PANTHER" id="PTHR11070">
    <property type="entry name" value="UVRD / RECB / PCRA DNA HELICASE FAMILY MEMBER"/>
    <property type="match status" value="1"/>
</dbReference>
<evidence type="ECO:0000256" key="10">
    <source>
        <dbReference type="ARBA" id="ARBA00048988"/>
    </source>
</evidence>
<keyword evidence="5 11" id="KW-0067">ATP-binding</keyword>
<evidence type="ECO:0000256" key="11">
    <source>
        <dbReference type="PROSITE-ProRule" id="PRU00560"/>
    </source>
</evidence>
<gene>
    <name evidence="15" type="ORF">FN846DRAFT_513818</name>
</gene>
<feature type="region of interest" description="Disordered" evidence="12">
    <location>
        <begin position="193"/>
        <end position="212"/>
    </location>
</feature>
<dbReference type="GO" id="GO:0016787">
    <property type="term" value="F:hydrolase activity"/>
    <property type="evidence" value="ECO:0007669"/>
    <property type="project" value="UniProtKB-UniRule"/>
</dbReference>
<comment type="catalytic activity">
    <reaction evidence="8">
        <text>Couples ATP hydrolysis with the unwinding of duplex DNA by translocating in the 3'-5' direction.</text>
        <dbReference type="EC" id="5.6.2.4"/>
    </reaction>
</comment>
<evidence type="ECO:0000259" key="14">
    <source>
        <dbReference type="PROSITE" id="PS51217"/>
    </source>
</evidence>
<dbReference type="GO" id="GO:0003677">
    <property type="term" value="F:DNA binding"/>
    <property type="evidence" value="ECO:0007669"/>
    <property type="project" value="UniProtKB-KW"/>
</dbReference>
<dbReference type="PROSITE" id="PS51198">
    <property type="entry name" value="UVRD_HELICASE_ATP_BIND"/>
    <property type="match status" value="1"/>
</dbReference>
<dbReference type="InterPro" id="IPR000212">
    <property type="entry name" value="DNA_helicase_UvrD/REP"/>
</dbReference>
<evidence type="ECO:0000256" key="7">
    <source>
        <dbReference type="ARBA" id="ARBA00023235"/>
    </source>
</evidence>
<dbReference type="GO" id="GO:0005524">
    <property type="term" value="F:ATP binding"/>
    <property type="evidence" value="ECO:0007669"/>
    <property type="project" value="UniProtKB-UniRule"/>
</dbReference>
<dbReference type="PROSITE" id="PS51217">
    <property type="entry name" value="UVRD_HELICASE_CTER"/>
    <property type="match status" value="1"/>
</dbReference>
<evidence type="ECO:0000256" key="4">
    <source>
        <dbReference type="ARBA" id="ARBA00022806"/>
    </source>
</evidence>
<dbReference type="Pfam" id="PF13361">
    <property type="entry name" value="UvrD_C"/>
    <property type="match status" value="1"/>
</dbReference>
<evidence type="ECO:0000256" key="1">
    <source>
        <dbReference type="ARBA" id="ARBA00009922"/>
    </source>
</evidence>
<dbReference type="InterPro" id="IPR014016">
    <property type="entry name" value="UvrD-like_ATP-bd"/>
</dbReference>
<dbReference type="InterPro" id="IPR013986">
    <property type="entry name" value="DExx_box_DNA_helicase_dom_sf"/>
</dbReference>
<protein>
    <recommendedName>
        <fullName evidence="9">DNA 3'-5' helicase</fullName>
        <ecNumber evidence="9">5.6.2.4</ecNumber>
    </recommendedName>
</protein>
<dbReference type="AlphaFoldDB" id="A0A5J5EEF0"/>
<evidence type="ECO:0000256" key="8">
    <source>
        <dbReference type="ARBA" id="ARBA00034617"/>
    </source>
</evidence>
<dbReference type="CDD" id="cd17932">
    <property type="entry name" value="DEXQc_UvrD"/>
    <property type="match status" value="1"/>
</dbReference>
<organism evidence="15 16">
    <name type="scientific">Sphaerosporella brunnea</name>
    <dbReference type="NCBI Taxonomy" id="1250544"/>
    <lineage>
        <taxon>Eukaryota</taxon>
        <taxon>Fungi</taxon>
        <taxon>Dikarya</taxon>
        <taxon>Ascomycota</taxon>
        <taxon>Pezizomycotina</taxon>
        <taxon>Pezizomycetes</taxon>
        <taxon>Pezizales</taxon>
        <taxon>Pyronemataceae</taxon>
        <taxon>Sphaerosporella</taxon>
    </lineage>
</organism>
<feature type="compositionally biased region" description="Basic residues" evidence="12">
    <location>
        <begin position="1"/>
        <end position="11"/>
    </location>
</feature>
<dbReference type="InterPro" id="IPR027417">
    <property type="entry name" value="P-loop_NTPase"/>
</dbReference>
<feature type="region of interest" description="Disordered" evidence="12">
    <location>
        <begin position="1"/>
        <end position="36"/>
    </location>
</feature>
<dbReference type="OrthoDB" id="1470711at2759"/>
<comment type="similarity">
    <text evidence="1">Belongs to the helicase family. UvrD subfamily.</text>
</comment>
<dbReference type="PANTHER" id="PTHR11070:SF2">
    <property type="entry name" value="ATP-DEPENDENT DNA HELICASE SRS2"/>
    <property type="match status" value="1"/>
</dbReference>
<evidence type="ECO:0000256" key="6">
    <source>
        <dbReference type="ARBA" id="ARBA00023125"/>
    </source>
</evidence>
<keyword evidence="6" id="KW-0238">DNA-binding</keyword>
<evidence type="ECO:0000313" key="16">
    <source>
        <dbReference type="Proteomes" id="UP000326924"/>
    </source>
</evidence>
<evidence type="ECO:0000259" key="13">
    <source>
        <dbReference type="PROSITE" id="PS51198"/>
    </source>
</evidence>
<keyword evidence="3 11" id="KW-0378">Hydrolase</keyword>
<dbReference type="Gene3D" id="1.10.10.160">
    <property type="match status" value="1"/>
</dbReference>
<evidence type="ECO:0000256" key="5">
    <source>
        <dbReference type="ARBA" id="ARBA00022840"/>
    </source>
</evidence>
<evidence type="ECO:0000313" key="15">
    <source>
        <dbReference type="EMBL" id="KAA8893591.1"/>
    </source>
</evidence>
<evidence type="ECO:0000256" key="2">
    <source>
        <dbReference type="ARBA" id="ARBA00022741"/>
    </source>
</evidence>
<reference evidence="15 16" key="1">
    <citation type="submission" date="2019-09" db="EMBL/GenBank/DDBJ databases">
        <title>Draft genome of the ectomycorrhizal ascomycete Sphaerosporella brunnea.</title>
        <authorList>
            <consortium name="DOE Joint Genome Institute"/>
            <person name="Benucci G.M."/>
            <person name="Marozzi G."/>
            <person name="Antonielli L."/>
            <person name="Sanchez S."/>
            <person name="Marco P."/>
            <person name="Wang X."/>
            <person name="Falini L.B."/>
            <person name="Barry K."/>
            <person name="Haridas S."/>
            <person name="Lipzen A."/>
            <person name="Labutti K."/>
            <person name="Grigoriev I.V."/>
            <person name="Murat C."/>
            <person name="Martin F."/>
            <person name="Albertini E."/>
            <person name="Donnini D."/>
            <person name="Bonito G."/>
        </authorList>
    </citation>
    <scope>NUCLEOTIDE SEQUENCE [LARGE SCALE GENOMIC DNA]</scope>
    <source>
        <strain evidence="15 16">Sb_GMNB300</strain>
    </source>
</reference>
<dbReference type="GO" id="GO:0000725">
    <property type="term" value="P:recombinational repair"/>
    <property type="evidence" value="ECO:0007669"/>
    <property type="project" value="TreeGrafter"/>
</dbReference>
<feature type="domain" description="UvrD-like helicase ATP-binding" evidence="13">
    <location>
        <begin position="39"/>
        <end position="332"/>
    </location>
</feature>
<dbReference type="GO" id="GO:0005634">
    <property type="term" value="C:nucleus"/>
    <property type="evidence" value="ECO:0007669"/>
    <property type="project" value="TreeGrafter"/>
</dbReference>
<keyword evidence="2 11" id="KW-0547">Nucleotide-binding</keyword>
<dbReference type="FunCoup" id="A0A5J5EEF0">
    <property type="interactions" value="8"/>
</dbReference>
<dbReference type="Gene3D" id="3.40.50.300">
    <property type="entry name" value="P-loop containing nucleotide triphosphate hydrolases"/>
    <property type="match status" value="2"/>
</dbReference>
<dbReference type="Proteomes" id="UP000326924">
    <property type="component" value="Unassembled WGS sequence"/>
</dbReference>
<evidence type="ECO:0000256" key="12">
    <source>
        <dbReference type="SAM" id="MobiDB-lite"/>
    </source>
</evidence>
<dbReference type="EC" id="5.6.2.4" evidence="9"/>
<keyword evidence="4 11" id="KW-0347">Helicase</keyword>
<keyword evidence="16" id="KW-1185">Reference proteome</keyword>
<dbReference type="InterPro" id="IPR014017">
    <property type="entry name" value="DNA_helicase_UvrD-like_C"/>
</dbReference>
<keyword evidence="7" id="KW-0413">Isomerase</keyword>
<sequence>MEPRLPKKQPSLHRPLPPPQKAHNGATGSSSDLPNAIIRGLNPAQRTAVTTPASIVQILAPPGSGKTRTLTSRVAYLLSEPSLKLNPHNVIVATFTVKAANEMKERLAKLVGETVGRKLVLGTFHSICRRYLLRYGHLVGLEKGWGIADSADGTAICKRIIAHKRLGDIVDPQTLKSRISHFKARNLSPAGNAFPAPAPHSTAQSTQSTQKRQKDLATEEFVGLYTDYQAALEASNLLDYDDLLLRCLELLTQSPECVSNIEAVLIDEFQDTNIVQYQLMKAFAWKARRITVVGDPDQSIYGFRAAEIGNVRRMQRHYETLVVTLEENYRSSASILQAALAVIQQDNQRIDKTLTATHPIGPRPVFRRVPTPAKEAEWIVSEIRRVGTATAGMVPLDGFAILVRSAHLTRHIETALTRQGLPYKM</sequence>
<dbReference type="SUPFAM" id="SSF52540">
    <property type="entry name" value="P-loop containing nucleoside triphosphate hydrolases"/>
    <property type="match status" value="1"/>
</dbReference>
<dbReference type="GO" id="GO:0043138">
    <property type="term" value="F:3'-5' DNA helicase activity"/>
    <property type="evidence" value="ECO:0007669"/>
    <property type="project" value="UniProtKB-EC"/>
</dbReference>
<name>A0A5J5EEF0_9PEZI</name>
<dbReference type="Pfam" id="PF00580">
    <property type="entry name" value="UvrD-helicase"/>
    <property type="match status" value="1"/>
</dbReference>
<proteinExistence type="inferred from homology"/>
<comment type="caution">
    <text evidence="15">The sequence shown here is derived from an EMBL/GenBank/DDBJ whole genome shotgun (WGS) entry which is preliminary data.</text>
</comment>